<accession>A0A0B7MKM3</accession>
<evidence type="ECO:0000313" key="1">
    <source>
        <dbReference type="EMBL" id="CEO88713.1"/>
    </source>
</evidence>
<protein>
    <recommendedName>
        <fullName evidence="3">Transposase IS4-like domain-containing protein</fullName>
    </recommendedName>
</protein>
<proteinExistence type="predicted"/>
<dbReference type="AlphaFoldDB" id="A0A0B7MKM3"/>
<evidence type="ECO:0008006" key="3">
    <source>
        <dbReference type="Google" id="ProtNLM"/>
    </source>
</evidence>
<dbReference type="Proteomes" id="UP000046155">
    <property type="component" value="Unassembled WGS sequence"/>
</dbReference>
<name>A0A0B7MKM3_9FIRM</name>
<evidence type="ECO:0000313" key="2">
    <source>
        <dbReference type="Proteomes" id="UP000046155"/>
    </source>
</evidence>
<keyword evidence="2" id="KW-1185">Reference proteome</keyword>
<dbReference type="EMBL" id="CDRZ01000162">
    <property type="protein sequence ID" value="CEO88713.1"/>
    <property type="molecule type" value="Genomic_DNA"/>
</dbReference>
<reference evidence="2" key="1">
    <citation type="submission" date="2015-01" db="EMBL/GenBank/DDBJ databases">
        <authorList>
            <person name="Manzoor Shahid"/>
            <person name="Zubair Saima"/>
        </authorList>
    </citation>
    <scope>NUCLEOTIDE SEQUENCE [LARGE SCALE GENOMIC DNA]</scope>
    <source>
        <strain evidence="2">Sp3</strain>
    </source>
</reference>
<gene>
    <name evidence="1" type="ORF">SSCH_2440001</name>
</gene>
<sequence length="252" mass="29201">MHHQDGTTTYEHKIVTCQIVGGKPPIILGFEPIKPGEGETTASKRLVDWLYQVYKHFADIVVVDAGFAKAPFINHLCSKNIHLVVRLKDKRMHIVKDAEGLFSRQVPAKTWREDKSSTTHLDISAWDEEQFNSWDGNEKPKVVKIVESRYGYAIVGGKRQEAIERHELWKELFPSGQWASFNTVIFRTKKRQYHRLGSSHTVRAKSQIHRCCRHLCQFWRPLCCTAKHHRQHQCTERAAERGNQCQRLPGQP</sequence>
<organism evidence="1 2">
    <name type="scientific">Syntrophaceticus schinkii</name>
    <dbReference type="NCBI Taxonomy" id="499207"/>
    <lineage>
        <taxon>Bacteria</taxon>
        <taxon>Bacillati</taxon>
        <taxon>Bacillota</taxon>
        <taxon>Clostridia</taxon>
        <taxon>Thermoanaerobacterales</taxon>
        <taxon>Thermoanaerobacterales Family III. Incertae Sedis</taxon>
        <taxon>Syntrophaceticus</taxon>
    </lineage>
</organism>